<name>A0A5E7ELV1_PSEFL</name>
<protein>
    <recommendedName>
        <fullName evidence="3">Bacterial type II secretion system protein E domain-containing protein</fullName>
    </recommendedName>
</protein>
<dbReference type="EMBL" id="CABVHP010000018">
    <property type="protein sequence ID" value="VVO27758.1"/>
    <property type="molecule type" value="Genomic_DNA"/>
</dbReference>
<dbReference type="Gene3D" id="3.30.450.380">
    <property type="match status" value="1"/>
</dbReference>
<dbReference type="SUPFAM" id="SSF52540">
    <property type="entry name" value="P-loop containing nucleoside triphosphate hydrolases"/>
    <property type="match status" value="1"/>
</dbReference>
<organism evidence="1 2">
    <name type="scientific">Pseudomonas fluorescens</name>
    <dbReference type="NCBI Taxonomy" id="294"/>
    <lineage>
        <taxon>Bacteria</taxon>
        <taxon>Pseudomonadati</taxon>
        <taxon>Pseudomonadota</taxon>
        <taxon>Gammaproteobacteria</taxon>
        <taxon>Pseudomonadales</taxon>
        <taxon>Pseudomonadaceae</taxon>
        <taxon>Pseudomonas</taxon>
    </lineage>
</organism>
<dbReference type="AlphaFoldDB" id="A0A5E7ELV1"/>
<evidence type="ECO:0000313" key="1">
    <source>
        <dbReference type="EMBL" id="VVO27758.1"/>
    </source>
</evidence>
<accession>A0A5E7ELV1</accession>
<evidence type="ECO:0000313" key="2">
    <source>
        <dbReference type="Proteomes" id="UP000326557"/>
    </source>
</evidence>
<dbReference type="InterPro" id="IPR027417">
    <property type="entry name" value="P-loop_NTPase"/>
</dbReference>
<evidence type="ECO:0008006" key="3">
    <source>
        <dbReference type="Google" id="ProtNLM"/>
    </source>
</evidence>
<sequence length="192" mass="21608">MNGEKLFGAPVRTTTGNTDHEGLKLVLHRYIIDAIEESGKNLLEGSRQVLSQFVIDKVAEYIARLHLAISRYEMERLAEEIVDELTGFGPLEVLLRDPAVSEILVNGPHRVFVERDGVLHQSDLRFIDAHHVERVMQRILAPSADAWTSHRRWSMRACRMAAGSTRSFPRSPSTARACRFENSAKTCSKAPT</sequence>
<dbReference type="Proteomes" id="UP000326557">
    <property type="component" value="Unassembled WGS sequence"/>
</dbReference>
<reference evidence="1 2" key="1">
    <citation type="submission" date="2019-09" db="EMBL/GenBank/DDBJ databases">
        <authorList>
            <person name="Chandra G."/>
            <person name="Truman W A."/>
        </authorList>
    </citation>
    <scope>NUCLEOTIDE SEQUENCE [LARGE SCALE GENOMIC DNA]</scope>
    <source>
        <strain evidence="1">PS704</strain>
    </source>
</reference>
<proteinExistence type="predicted"/>
<gene>
    <name evidence="1" type="ORF">PS704_04753</name>
</gene>